<keyword evidence="1" id="KW-0677">Repeat</keyword>
<reference evidence="3" key="1">
    <citation type="journal article" date="2020" name="Stud. Mycol.">
        <title>101 Dothideomycetes genomes: a test case for predicting lifestyles and emergence of pathogens.</title>
        <authorList>
            <person name="Haridas S."/>
            <person name="Albert R."/>
            <person name="Binder M."/>
            <person name="Bloem J."/>
            <person name="Labutti K."/>
            <person name="Salamov A."/>
            <person name="Andreopoulos B."/>
            <person name="Baker S."/>
            <person name="Barry K."/>
            <person name="Bills G."/>
            <person name="Bluhm B."/>
            <person name="Cannon C."/>
            <person name="Castanera R."/>
            <person name="Culley D."/>
            <person name="Daum C."/>
            <person name="Ezra D."/>
            <person name="Gonzalez J."/>
            <person name="Henrissat B."/>
            <person name="Kuo A."/>
            <person name="Liang C."/>
            <person name="Lipzen A."/>
            <person name="Lutzoni F."/>
            <person name="Magnuson J."/>
            <person name="Mondo S."/>
            <person name="Nolan M."/>
            <person name="Ohm R."/>
            <person name="Pangilinan J."/>
            <person name="Park H.-J."/>
            <person name="Ramirez L."/>
            <person name="Alfaro M."/>
            <person name="Sun H."/>
            <person name="Tritt A."/>
            <person name="Yoshinaga Y."/>
            <person name="Zwiers L.-H."/>
            <person name="Turgeon B."/>
            <person name="Goodwin S."/>
            <person name="Spatafora J."/>
            <person name="Crous P."/>
            <person name="Grigoriev I."/>
        </authorList>
    </citation>
    <scope>NUCLEOTIDE SEQUENCE</scope>
    <source>
        <strain evidence="3">CBS 260.36</strain>
    </source>
</reference>
<comment type="caution">
    <text evidence="3">The sequence shown here is derived from an EMBL/GenBank/DDBJ whole genome shotgun (WGS) entry which is preliminary data.</text>
</comment>
<dbReference type="PANTHER" id="PTHR10039:SF5">
    <property type="entry name" value="NACHT DOMAIN-CONTAINING PROTEIN"/>
    <property type="match status" value="1"/>
</dbReference>
<dbReference type="InterPro" id="IPR007111">
    <property type="entry name" value="NACHT_NTPase"/>
</dbReference>
<organism evidence="3 4">
    <name type="scientific">Myriangium duriaei CBS 260.36</name>
    <dbReference type="NCBI Taxonomy" id="1168546"/>
    <lineage>
        <taxon>Eukaryota</taxon>
        <taxon>Fungi</taxon>
        <taxon>Dikarya</taxon>
        <taxon>Ascomycota</taxon>
        <taxon>Pezizomycotina</taxon>
        <taxon>Dothideomycetes</taxon>
        <taxon>Dothideomycetidae</taxon>
        <taxon>Myriangiales</taxon>
        <taxon>Myriangiaceae</taxon>
        <taxon>Myriangium</taxon>
    </lineage>
</organism>
<dbReference type="AlphaFoldDB" id="A0A9P4J248"/>
<gene>
    <name evidence="3" type="ORF">K461DRAFT_279783</name>
</gene>
<dbReference type="OrthoDB" id="443402at2759"/>
<dbReference type="PROSITE" id="PS50837">
    <property type="entry name" value="NACHT"/>
    <property type="match status" value="1"/>
</dbReference>
<dbReference type="Proteomes" id="UP000799439">
    <property type="component" value="Unassembled WGS sequence"/>
</dbReference>
<dbReference type="SUPFAM" id="SSF52540">
    <property type="entry name" value="P-loop containing nucleoside triphosphate hydrolases"/>
    <property type="match status" value="1"/>
</dbReference>
<dbReference type="InterPro" id="IPR056884">
    <property type="entry name" value="NPHP3-like_N"/>
</dbReference>
<sequence>MYHCFSSCIFFGTPFRGADIARTACIYATVSTVLGHEWYTSLLRFMSPSSPALAQLIDELRRLETLLNPKIEFYCIYETQRTDFAKFAKISWLSSIVKRVAKEIVPKNLQFFVSQDSSTLDGIENHRLHRSHCDLVRFKDRSDHGYCDVLLPRLEKMVGHAATQVLERLEKVDGEEEHNVRMTREAKERAFQQRHKKLLDSLFFSEIDQRYDQIFEAEKTFEWIFGPEEQSEWSSLPAWLQGTEKFYWISGKPGSGKSTLMRWLLKHDETRRLADKSDPGRKVVILSHFFFLPGSANQNSILGLVKSLLYKVLEKIPDLTENLNALADRTPTWTLRSTLAALTNVLGDEQNAHNFLLFIDGLDECNGAFPDLLKVLNDLGTLKHTKIIVSSRPHMEFRNRFRQTPTLRLQDLTRADIEQYVSQRLERAFVDSRPSIPSHQLQDLIEESARRSDGVFLWVKFAMDSVCQGMCFDDPMEILLKRLNSLPTELEDMFAHMLSQIQPYYQEIVSNYFKLRIQAVDQLLVLELVLCNATGLLGQPRLELKTESLKTLSSQCDLVAKRISAISNGILELLPNTSLYLPNDHTASMQIQFVHRSAFDYMKSHLYKGRGDQLDEKIDRALVFASISMLRFVGDPDFSWYLREHVNSDYNFSTFRYLRKYQHRRYYETSTCIPDRVLCELEASIDDGLSRINGNVLTVVEELLLPNVIKQILLETFAHEGSVSKGIKLTVDDDGAQCTSRLNGSALFAGVQKLLIETGLAALIQDSLRTVSPETATKLLHSSIRAFHSFDFHDDIKPRWITDAPSYDHVALVASLLERGADPNCRATYTHPKGLDTTLSALGHTLAIIEPDTHNSDKDKFLRTSKACLPMLEVLVKHNANIDNEHVHFQYDWNLYVVMNLTAFACYQSTQTSGWENLVSSLWTKHPIVVCKPLVITVFLDIDGFGVKVNQWMKAVMPQFGNSVHAEDNKSMNYLQRDQQIIIPWSHGFRGVNLHEGIDIPAELGSLNAIVNSKKIPQCPYQPSVEELTTLVRTRKGLEEFGEVTAREYLSSFEEEHGCLHYLFIEDGTFYIRVDLCDWPAIYPTTQTIIESIAYGHGCPAC</sequence>
<evidence type="ECO:0000256" key="1">
    <source>
        <dbReference type="ARBA" id="ARBA00022737"/>
    </source>
</evidence>
<keyword evidence="4" id="KW-1185">Reference proteome</keyword>
<evidence type="ECO:0000313" key="4">
    <source>
        <dbReference type="Proteomes" id="UP000799439"/>
    </source>
</evidence>
<dbReference type="InterPro" id="IPR027417">
    <property type="entry name" value="P-loop_NTPase"/>
</dbReference>
<proteinExistence type="predicted"/>
<dbReference type="PANTHER" id="PTHR10039">
    <property type="entry name" value="AMELOGENIN"/>
    <property type="match status" value="1"/>
</dbReference>
<evidence type="ECO:0000313" key="3">
    <source>
        <dbReference type="EMBL" id="KAF2151008.1"/>
    </source>
</evidence>
<accession>A0A9P4J248</accession>
<dbReference type="EMBL" id="ML996088">
    <property type="protein sequence ID" value="KAF2151008.1"/>
    <property type="molecule type" value="Genomic_DNA"/>
</dbReference>
<evidence type="ECO:0000259" key="2">
    <source>
        <dbReference type="PROSITE" id="PS50837"/>
    </source>
</evidence>
<name>A0A9P4J248_9PEZI</name>
<protein>
    <recommendedName>
        <fullName evidence="2">NACHT domain-containing protein</fullName>
    </recommendedName>
</protein>
<dbReference type="Gene3D" id="3.40.50.300">
    <property type="entry name" value="P-loop containing nucleotide triphosphate hydrolases"/>
    <property type="match status" value="1"/>
</dbReference>
<dbReference type="Pfam" id="PF24883">
    <property type="entry name" value="NPHP3_N"/>
    <property type="match status" value="1"/>
</dbReference>
<feature type="domain" description="NACHT" evidence="2">
    <location>
        <begin position="245"/>
        <end position="393"/>
    </location>
</feature>